<dbReference type="PANTHER" id="PTHR35335:SF1">
    <property type="entry name" value="UPF0716 PROTEIN FXSA"/>
    <property type="match status" value="1"/>
</dbReference>
<feature type="transmembrane region" description="Helical" evidence="2">
    <location>
        <begin position="27"/>
        <end position="47"/>
    </location>
</feature>
<dbReference type="GO" id="GO:0016020">
    <property type="term" value="C:membrane"/>
    <property type="evidence" value="ECO:0007669"/>
    <property type="project" value="InterPro"/>
</dbReference>
<sequence>MTKFWPVLFLVIPIIEVYLLIEVGGFIGAGWTILLVVLTAVVGVNLLRQQGLSTLMRANRVMSQGQLPAMEMMEGLFLAVGGALLITPGFFTDAIGFICLLPFTRRAIIRYMLLNSTFVASYSHHQENPGRKDSHTIEGEFHRED</sequence>
<dbReference type="AlphaFoldDB" id="A0A3B0XWK3"/>
<name>A0A3B0XWK3_9ZZZZ</name>
<protein>
    <submittedName>
        <fullName evidence="3">FxsA protein</fullName>
    </submittedName>
</protein>
<dbReference type="PANTHER" id="PTHR35335">
    <property type="entry name" value="UPF0716 PROTEIN FXSA"/>
    <property type="match status" value="1"/>
</dbReference>
<feature type="transmembrane region" description="Helical" evidence="2">
    <location>
        <begin position="5"/>
        <end position="21"/>
    </location>
</feature>
<feature type="transmembrane region" description="Helical" evidence="2">
    <location>
        <begin position="76"/>
        <end position="103"/>
    </location>
</feature>
<dbReference type="Pfam" id="PF04186">
    <property type="entry name" value="FxsA"/>
    <property type="match status" value="1"/>
</dbReference>
<gene>
    <name evidence="3" type="ORF">MNBD_GAMMA09-3348</name>
</gene>
<dbReference type="EMBL" id="UOFI01000145">
    <property type="protein sequence ID" value="VAW69100.1"/>
    <property type="molecule type" value="Genomic_DNA"/>
</dbReference>
<reference evidence="3" key="1">
    <citation type="submission" date="2018-06" db="EMBL/GenBank/DDBJ databases">
        <authorList>
            <person name="Zhirakovskaya E."/>
        </authorList>
    </citation>
    <scope>NUCLEOTIDE SEQUENCE</scope>
</reference>
<organism evidence="3">
    <name type="scientific">hydrothermal vent metagenome</name>
    <dbReference type="NCBI Taxonomy" id="652676"/>
    <lineage>
        <taxon>unclassified sequences</taxon>
        <taxon>metagenomes</taxon>
        <taxon>ecological metagenomes</taxon>
    </lineage>
</organism>
<evidence type="ECO:0000256" key="2">
    <source>
        <dbReference type="SAM" id="Phobius"/>
    </source>
</evidence>
<keyword evidence="2" id="KW-0812">Transmembrane</keyword>
<keyword evidence="2" id="KW-1133">Transmembrane helix</keyword>
<evidence type="ECO:0000256" key="1">
    <source>
        <dbReference type="SAM" id="MobiDB-lite"/>
    </source>
</evidence>
<dbReference type="InterPro" id="IPR007313">
    <property type="entry name" value="FxsA"/>
</dbReference>
<feature type="region of interest" description="Disordered" evidence="1">
    <location>
        <begin position="124"/>
        <end position="145"/>
    </location>
</feature>
<evidence type="ECO:0000313" key="3">
    <source>
        <dbReference type="EMBL" id="VAW69100.1"/>
    </source>
</evidence>
<keyword evidence="2" id="KW-0472">Membrane</keyword>
<proteinExistence type="predicted"/>
<accession>A0A3B0XWK3</accession>
<dbReference type="NCBIfam" id="NF008528">
    <property type="entry name" value="PRK11463.1-2"/>
    <property type="match status" value="1"/>
</dbReference>